<keyword evidence="4" id="KW-1185">Reference proteome</keyword>
<dbReference type="PROSITE" id="PS51257">
    <property type="entry name" value="PROKAR_LIPOPROTEIN"/>
    <property type="match status" value="1"/>
</dbReference>
<dbReference type="InterPro" id="IPR025623">
    <property type="entry name" value="YusW"/>
</dbReference>
<sequence>MKKFMTVCSALLLAVFLTACGQNDSQSNNETEKGSTQENSEKSEDNIDNGNGQKPADDNQSDDKNTSDNESNGTSSTDEAKNQDDMKKMMKNLDFKEIEVEISYGKNKEYEAEIEHHDNGNIEAEVEDEIHNEDISDDVKAFNSVYPKAKKLNIDKNTKKQDAIDQVLKAFDLQSDYEKFEVEFTFDDGTKLSFED</sequence>
<reference evidence="3 4" key="1">
    <citation type="submission" date="2023-10" db="EMBL/GenBank/DDBJ databases">
        <title>Virgibacillus halophilus 5B73C genome.</title>
        <authorList>
            <person name="Miliotis G."/>
            <person name="Sengupta P."/>
            <person name="Hameed A."/>
            <person name="Chuvochina M."/>
            <person name="Mcdonagh F."/>
            <person name="Simpson A.C."/>
            <person name="Singh N.K."/>
            <person name="Rekha P.D."/>
            <person name="Raman K."/>
            <person name="Hugenholtz P."/>
            <person name="Venkateswaran K."/>
        </authorList>
    </citation>
    <scope>NUCLEOTIDE SEQUENCE [LARGE SCALE GENOMIC DNA]</scope>
    <source>
        <strain evidence="3 4">5B73C</strain>
    </source>
</reference>
<evidence type="ECO:0000256" key="2">
    <source>
        <dbReference type="SAM" id="SignalP"/>
    </source>
</evidence>
<comment type="caution">
    <text evidence="3">The sequence shown here is derived from an EMBL/GenBank/DDBJ whole genome shotgun (WGS) entry which is preliminary data.</text>
</comment>
<protein>
    <submittedName>
        <fullName evidence="3">YusW family protein</fullName>
    </submittedName>
</protein>
<feature type="compositionally biased region" description="Basic and acidic residues" evidence="1">
    <location>
        <begin position="55"/>
        <end position="67"/>
    </location>
</feature>
<organism evidence="3 4">
    <name type="scientific">Tigheibacillus halophilus</name>
    <dbReference type="NCBI Taxonomy" id="361280"/>
    <lineage>
        <taxon>Bacteria</taxon>
        <taxon>Bacillati</taxon>
        <taxon>Bacillota</taxon>
        <taxon>Bacilli</taxon>
        <taxon>Bacillales</taxon>
        <taxon>Bacillaceae</taxon>
        <taxon>Tigheibacillus</taxon>
    </lineage>
</organism>
<feature type="compositionally biased region" description="Basic and acidic residues" evidence="1">
    <location>
        <begin position="30"/>
        <end position="45"/>
    </location>
</feature>
<feature type="signal peptide" evidence="2">
    <location>
        <begin position="1"/>
        <end position="21"/>
    </location>
</feature>
<feature type="compositionally biased region" description="Polar residues" evidence="1">
    <location>
        <begin position="68"/>
        <end position="77"/>
    </location>
</feature>
<feature type="chain" id="PRO_5045608197" evidence="2">
    <location>
        <begin position="22"/>
        <end position="196"/>
    </location>
</feature>
<evidence type="ECO:0000313" key="4">
    <source>
        <dbReference type="Proteomes" id="UP001281447"/>
    </source>
</evidence>
<evidence type="ECO:0000313" key="3">
    <source>
        <dbReference type="EMBL" id="MDY0394417.1"/>
    </source>
</evidence>
<proteinExistence type="predicted"/>
<name>A0ABU5C6W6_9BACI</name>
<dbReference type="Pfam" id="PF14039">
    <property type="entry name" value="YusW"/>
    <property type="match status" value="1"/>
</dbReference>
<keyword evidence="2" id="KW-0732">Signal</keyword>
<evidence type="ECO:0000256" key="1">
    <source>
        <dbReference type="SAM" id="MobiDB-lite"/>
    </source>
</evidence>
<dbReference type="EMBL" id="JAWDIP010000003">
    <property type="protein sequence ID" value="MDY0394417.1"/>
    <property type="molecule type" value="Genomic_DNA"/>
</dbReference>
<accession>A0ABU5C6W6</accession>
<gene>
    <name evidence="3" type="ORF">RWE15_08085</name>
</gene>
<feature type="region of interest" description="Disordered" evidence="1">
    <location>
        <begin position="22"/>
        <end position="88"/>
    </location>
</feature>
<feature type="compositionally biased region" description="Basic and acidic residues" evidence="1">
    <location>
        <begin position="78"/>
        <end position="88"/>
    </location>
</feature>
<dbReference type="Proteomes" id="UP001281447">
    <property type="component" value="Unassembled WGS sequence"/>
</dbReference>
<dbReference type="RefSeq" id="WP_390353957.1">
    <property type="nucleotide sequence ID" value="NZ_JBHUIZ010000004.1"/>
</dbReference>